<comment type="caution">
    <text evidence="1">The sequence shown here is derived from an EMBL/GenBank/DDBJ whole genome shotgun (WGS) entry which is preliminary data.</text>
</comment>
<organism evidence="1 2">
    <name type="scientific">Hyalomma asiaticum</name>
    <name type="common">Tick</name>
    <dbReference type="NCBI Taxonomy" id="266040"/>
    <lineage>
        <taxon>Eukaryota</taxon>
        <taxon>Metazoa</taxon>
        <taxon>Ecdysozoa</taxon>
        <taxon>Arthropoda</taxon>
        <taxon>Chelicerata</taxon>
        <taxon>Arachnida</taxon>
        <taxon>Acari</taxon>
        <taxon>Parasitiformes</taxon>
        <taxon>Ixodida</taxon>
        <taxon>Ixodoidea</taxon>
        <taxon>Ixodidae</taxon>
        <taxon>Hyalomminae</taxon>
        <taxon>Hyalomma</taxon>
    </lineage>
</organism>
<reference evidence="1" key="1">
    <citation type="submission" date="2020-05" db="EMBL/GenBank/DDBJ databases">
        <title>Large-scale comparative analyses of tick genomes elucidate their genetic diversity and vector capacities.</title>
        <authorList>
            <person name="Jia N."/>
            <person name="Wang J."/>
            <person name="Shi W."/>
            <person name="Du L."/>
            <person name="Sun Y."/>
            <person name="Zhan W."/>
            <person name="Jiang J."/>
            <person name="Wang Q."/>
            <person name="Zhang B."/>
            <person name="Ji P."/>
            <person name="Sakyi L.B."/>
            <person name="Cui X."/>
            <person name="Yuan T."/>
            <person name="Jiang B."/>
            <person name="Yang W."/>
            <person name="Lam T.T.-Y."/>
            <person name="Chang Q."/>
            <person name="Ding S."/>
            <person name="Wang X."/>
            <person name="Zhu J."/>
            <person name="Ruan X."/>
            <person name="Zhao L."/>
            <person name="Wei J."/>
            <person name="Que T."/>
            <person name="Du C."/>
            <person name="Cheng J."/>
            <person name="Dai P."/>
            <person name="Han X."/>
            <person name="Huang E."/>
            <person name="Gao Y."/>
            <person name="Liu J."/>
            <person name="Shao H."/>
            <person name="Ye R."/>
            <person name="Li L."/>
            <person name="Wei W."/>
            <person name="Wang X."/>
            <person name="Wang C."/>
            <person name="Yang T."/>
            <person name="Huo Q."/>
            <person name="Li W."/>
            <person name="Guo W."/>
            <person name="Chen H."/>
            <person name="Zhou L."/>
            <person name="Ni X."/>
            <person name="Tian J."/>
            <person name="Zhou Y."/>
            <person name="Sheng Y."/>
            <person name="Liu T."/>
            <person name="Pan Y."/>
            <person name="Xia L."/>
            <person name="Li J."/>
            <person name="Zhao F."/>
            <person name="Cao W."/>
        </authorList>
    </citation>
    <scope>NUCLEOTIDE SEQUENCE</scope>
    <source>
        <strain evidence="1">Hyas-2018</strain>
    </source>
</reference>
<protein>
    <submittedName>
        <fullName evidence="1">Uncharacterized protein</fullName>
    </submittedName>
</protein>
<keyword evidence="2" id="KW-1185">Reference proteome</keyword>
<accession>A0ACB7SWK8</accession>
<gene>
    <name evidence="1" type="ORF">HPB50_009142</name>
</gene>
<name>A0ACB7SWK8_HYAAI</name>
<dbReference type="EMBL" id="CM023482">
    <property type="protein sequence ID" value="KAH6938412.1"/>
    <property type="molecule type" value="Genomic_DNA"/>
</dbReference>
<evidence type="ECO:0000313" key="2">
    <source>
        <dbReference type="Proteomes" id="UP000821845"/>
    </source>
</evidence>
<evidence type="ECO:0000313" key="1">
    <source>
        <dbReference type="EMBL" id="KAH6938412.1"/>
    </source>
</evidence>
<dbReference type="Proteomes" id="UP000821845">
    <property type="component" value="Chromosome 2"/>
</dbReference>
<proteinExistence type="predicted"/>
<sequence length="116" mass="13529">MVAQKHAHHVLTLEKKTDIILDFESCSCTKLVLATKHGIPKSSLTRILHKEKLRDAFESSRFRPQRKRLRQGHYEELEKCLVLWLRRARNQNIPINGPLIRAKAVEFVFQLGIADF</sequence>